<dbReference type="InterPro" id="IPR010985">
    <property type="entry name" value="Ribbon_hlx_hlx"/>
</dbReference>
<evidence type="ECO:0000313" key="6">
    <source>
        <dbReference type="Proteomes" id="UP001515683"/>
    </source>
</evidence>
<dbReference type="EMBL" id="VWXF01000004">
    <property type="protein sequence ID" value="NIF22393.1"/>
    <property type="molecule type" value="Genomic_DNA"/>
</dbReference>
<dbReference type="InterPro" id="IPR022789">
    <property type="entry name" value="ParD"/>
</dbReference>
<organism evidence="5 6">
    <name type="scientific">Candidatus Pantoea multigeneris</name>
    <dbReference type="NCBI Taxonomy" id="2608357"/>
    <lineage>
        <taxon>Bacteria</taxon>
        <taxon>Pseudomonadati</taxon>
        <taxon>Pseudomonadota</taxon>
        <taxon>Gammaproteobacteria</taxon>
        <taxon>Enterobacterales</taxon>
        <taxon>Erwiniaceae</taxon>
        <taxon>Pantoea</taxon>
    </lineage>
</organism>
<dbReference type="PANTHER" id="PTHR36582:SF2">
    <property type="entry name" value="ANTITOXIN PARD"/>
    <property type="match status" value="1"/>
</dbReference>
<evidence type="ECO:0000256" key="4">
    <source>
        <dbReference type="ARBA" id="ARBA00037106"/>
    </source>
</evidence>
<evidence type="ECO:0000256" key="2">
    <source>
        <dbReference type="ARBA" id="ARBA00017940"/>
    </source>
</evidence>
<dbReference type="Gene3D" id="6.10.10.120">
    <property type="entry name" value="Antitoxin ParD1-like"/>
    <property type="match status" value="1"/>
</dbReference>
<dbReference type="Proteomes" id="UP001515683">
    <property type="component" value="Unassembled WGS sequence"/>
</dbReference>
<reference evidence="5 6" key="1">
    <citation type="journal article" date="2019" name="bioRxiv">
        <title>Bacteria contribute to plant secondary compound degradation in a generalist herbivore system.</title>
        <authorList>
            <person name="Francoeur C.B."/>
            <person name="Khadempour L."/>
            <person name="Moreira-Soto R.D."/>
            <person name="Gotting K."/>
            <person name="Book A.J."/>
            <person name="Pinto-Tomas A.A."/>
            <person name="Keefover-Ring K."/>
            <person name="Currie C.R."/>
        </authorList>
    </citation>
    <scope>NUCLEOTIDE SEQUENCE [LARGE SCALE GENOMIC DNA]</scope>
    <source>
        <strain evidence="5">Acro-835</strain>
    </source>
</reference>
<dbReference type="NCBIfam" id="TIGR02606">
    <property type="entry name" value="antidote_CC2985"/>
    <property type="match status" value="1"/>
</dbReference>
<evidence type="ECO:0000313" key="5">
    <source>
        <dbReference type="EMBL" id="NIF22393.1"/>
    </source>
</evidence>
<keyword evidence="3" id="KW-1277">Toxin-antitoxin system</keyword>
<name>A0ABX0RCU9_9GAMM</name>
<accession>A0ABX0RCU9</accession>
<gene>
    <name evidence="5" type="ORF">F3J40_12380</name>
</gene>
<sequence length="85" mass="9761">MPTSIALNPYFENFIREQIKSGRYNNVSEVVRAGLRALQEREERSELEILRQAVAAGIDSGEGKEAEDVFKRLREKYRSQESENG</sequence>
<dbReference type="InterPro" id="IPR038296">
    <property type="entry name" value="ParD_sf"/>
</dbReference>
<dbReference type="PANTHER" id="PTHR36582">
    <property type="entry name" value="ANTITOXIN PARD"/>
    <property type="match status" value="1"/>
</dbReference>
<dbReference type="RefSeq" id="WP_167015025.1">
    <property type="nucleotide sequence ID" value="NZ_VWXF01000004.1"/>
</dbReference>
<keyword evidence="6" id="KW-1185">Reference proteome</keyword>
<proteinExistence type="inferred from homology"/>
<comment type="similarity">
    <text evidence="1">Belongs to the ParD antitoxin family.</text>
</comment>
<comment type="function">
    <text evidence="4">Antitoxin component of a type II toxin-antitoxin (TA) system. Neutralizes the effect of toxin ParE.</text>
</comment>
<dbReference type="SUPFAM" id="SSF47598">
    <property type="entry name" value="Ribbon-helix-helix"/>
    <property type="match status" value="1"/>
</dbReference>
<evidence type="ECO:0000256" key="3">
    <source>
        <dbReference type="ARBA" id="ARBA00022649"/>
    </source>
</evidence>
<comment type="caution">
    <text evidence="5">The sequence shown here is derived from an EMBL/GenBank/DDBJ whole genome shotgun (WGS) entry which is preliminary data.</text>
</comment>
<evidence type="ECO:0000256" key="1">
    <source>
        <dbReference type="ARBA" id="ARBA00008580"/>
    </source>
</evidence>
<protein>
    <recommendedName>
        <fullName evidence="2">Antitoxin ParD</fullName>
    </recommendedName>
</protein>
<dbReference type="Pfam" id="PF03693">
    <property type="entry name" value="ParD_antitoxin"/>
    <property type="match status" value="1"/>
</dbReference>